<dbReference type="GO" id="GO:0009295">
    <property type="term" value="C:nucleoid"/>
    <property type="evidence" value="ECO:0007669"/>
    <property type="project" value="UniProtKB-SubCell"/>
</dbReference>
<dbReference type="GO" id="GO:0005737">
    <property type="term" value="C:cytoplasm"/>
    <property type="evidence" value="ECO:0007669"/>
    <property type="project" value="UniProtKB-UniRule"/>
</dbReference>
<dbReference type="InterPro" id="IPR003444">
    <property type="entry name" value="MraZ"/>
</dbReference>
<feature type="domain" description="SpoVT-AbrB" evidence="8">
    <location>
        <begin position="6"/>
        <end position="53"/>
    </location>
</feature>
<dbReference type="Proteomes" id="UP000887043">
    <property type="component" value="Unassembled WGS sequence"/>
</dbReference>
<dbReference type="CDD" id="cd16320">
    <property type="entry name" value="MraZ_N"/>
    <property type="match status" value="1"/>
</dbReference>
<evidence type="ECO:0000256" key="3">
    <source>
        <dbReference type="ARBA" id="ARBA00022737"/>
    </source>
</evidence>
<dbReference type="InterPro" id="IPR035644">
    <property type="entry name" value="MraZ_C"/>
</dbReference>
<gene>
    <name evidence="7 9" type="primary">mraZ</name>
    <name evidence="10" type="ORF">CIK91_04515</name>
    <name evidence="9" type="ORF">PRRU23_16430</name>
</gene>
<keyword evidence="11" id="KW-1185">Reference proteome</keyword>
<dbReference type="EMBL" id="BPTR01000001">
    <property type="protein sequence ID" value="GJG27943.1"/>
    <property type="molecule type" value="Genomic_DNA"/>
</dbReference>
<evidence type="ECO:0000313" key="12">
    <source>
        <dbReference type="Proteomes" id="UP000887043"/>
    </source>
</evidence>
<dbReference type="PANTHER" id="PTHR34701:SF1">
    <property type="entry name" value="TRANSCRIPTIONAL REGULATOR MRAZ"/>
    <property type="match status" value="1"/>
</dbReference>
<dbReference type="InterPro" id="IPR020603">
    <property type="entry name" value="MraZ_dom"/>
</dbReference>
<keyword evidence="2 7" id="KW-0963">Cytoplasm</keyword>
<dbReference type="SUPFAM" id="SSF89447">
    <property type="entry name" value="AbrB/MazE/MraZ-like"/>
    <property type="match status" value="1"/>
</dbReference>
<comment type="caution">
    <text evidence="9">The sequence shown here is derived from an EMBL/GenBank/DDBJ whole genome shotgun (WGS) entry which is preliminary data.</text>
</comment>
<evidence type="ECO:0000256" key="7">
    <source>
        <dbReference type="HAMAP-Rule" id="MF_01008"/>
    </source>
</evidence>
<evidence type="ECO:0000256" key="1">
    <source>
        <dbReference type="ARBA" id="ARBA00013860"/>
    </source>
</evidence>
<dbReference type="InterPro" id="IPR037914">
    <property type="entry name" value="SpoVT-AbrB_sf"/>
</dbReference>
<keyword evidence="4 7" id="KW-0805">Transcription regulation</keyword>
<sequence>MRFIGNIEAKVDSKGRAFLPATFRKVLSASGEEGLILRKDVFQPCLVIYPESVWNEQMDSLRSRLNRWNAEHQRIFRQFVSDAEILNLDSNGRFLISKRQLTQTGINQNIKFIGMGDCIEIWNNDTCTAQMKDPEEFSNILQEMMSPQESTNYNIIQTKNND</sequence>
<dbReference type="GO" id="GO:0051301">
    <property type="term" value="P:cell division"/>
    <property type="evidence" value="ECO:0007669"/>
    <property type="project" value="UniProtKB-KW"/>
</dbReference>
<accession>A0AA37HYA6</accession>
<evidence type="ECO:0000256" key="5">
    <source>
        <dbReference type="ARBA" id="ARBA00023125"/>
    </source>
</evidence>
<dbReference type="InterPro" id="IPR035642">
    <property type="entry name" value="MraZ_N"/>
</dbReference>
<dbReference type="GO" id="GO:2000143">
    <property type="term" value="P:negative regulation of DNA-templated transcription initiation"/>
    <property type="evidence" value="ECO:0007669"/>
    <property type="project" value="TreeGrafter"/>
</dbReference>
<evidence type="ECO:0000256" key="4">
    <source>
        <dbReference type="ARBA" id="ARBA00023015"/>
    </source>
</evidence>
<protein>
    <recommendedName>
        <fullName evidence="1 7">Transcriptional regulator MraZ</fullName>
    </recommendedName>
</protein>
<keyword evidence="10" id="KW-0132">Cell division</keyword>
<dbReference type="HAMAP" id="MF_01008">
    <property type="entry name" value="MraZ"/>
    <property type="match status" value="1"/>
</dbReference>
<organism evidence="9 12">
    <name type="scientific">Segatella bryantii</name>
    <name type="common">Prevotella bryantii</name>
    <dbReference type="NCBI Taxonomy" id="77095"/>
    <lineage>
        <taxon>Bacteria</taxon>
        <taxon>Pseudomonadati</taxon>
        <taxon>Bacteroidota</taxon>
        <taxon>Bacteroidia</taxon>
        <taxon>Bacteroidales</taxon>
        <taxon>Prevotellaceae</taxon>
        <taxon>Segatella</taxon>
    </lineage>
</organism>
<dbReference type="InterPro" id="IPR038619">
    <property type="entry name" value="MraZ_sf"/>
</dbReference>
<dbReference type="RefSeq" id="WP_006281591.1">
    <property type="nucleotide sequence ID" value="NZ_BPTR01000001.1"/>
</dbReference>
<dbReference type="CDD" id="cd16321">
    <property type="entry name" value="MraZ_C"/>
    <property type="match status" value="1"/>
</dbReference>
<keyword evidence="3" id="KW-0677">Repeat</keyword>
<feature type="domain" description="SpoVT-AbrB" evidence="8">
    <location>
        <begin position="83"/>
        <end position="126"/>
    </location>
</feature>
<dbReference type="Pfam" id="PF02381">
    <property type="entry name" value="MraZ"/>
    <property type="match status" value="2"/>
</dbReference>
<dbReference type="Gene3D" id="3.40.1550.20">
    <property type="entry name" value="Transcriptional regulator MraZ domain"/>
    <property type="match status" value="1"/>
</dbReference>
<dbReference type="NCBIfam" id="NF001483">
    <property type="entry name" value="PRK00326.3-5"/>
    <property type="match status" value="1"/>
</dbReference>
<dbReference type="AlphaFoldDB" id="A0AA37HYA6"/>
<keyword evidence="5 7" id="KW-0238">DNA-binding</keyword>
<dbReference type="PROSITE" id="PS51740">
    <property type="entry name" value="SPOVT_ABRB"/>
    <property type="match status" value="2"/>
</dbReference>
<evidence type="ECO:0000313" key="10">
    <source>
        <dbReference type="EMBL" id="OYP55616.1"/>
    </source>
</evidence>
<comment type="subcellular location">
    <subcellularLocation>
        <location evidence="7">Cytoplasm</location>
        <location evidence="7">Nucleoid</location>
    </subcellularLocation>
</comment>
<keyword evidence="10" id="KW-0131">Cell cycle</keyword>
<comment type="similarity">
    <text evidence="7">Belongs to the MraZ family.</text>
</comment>
<dbReference type="GeneID" id="72480926"/>
<evidence type="ECO:0000259" key="8">
    <source>
        <dbReference type="PROSITE" id="PS51740"/>
    </source>
</evidence>
<dbReference type="PANTHER" id="PTHR34701">
    <property type="entry name" value="TRANSCRIPTIONAL REGULATOR MRAZ"/>
    <property type="match status" value="1"/>
</dbReference>
<evidence type="ECO:0000313" key="11">
    <source>
        <dbReference type="Proteomes" id="UP000216189"/>
    </source>
</evidence>
<reference evidence="9" key="2">
    <citation type="submission" date="2021-08" db="EMBL/GenBank/DDBJ databases">
        <title>Prevotella lacticifex sp. nov., isolated from rumen of cow.</title>
        <authorList>
            <person name="Shinkai T."/>
            <person name="Ikeyama N."/>
            <person name="Kumagai M."/>
            <person name="Ohmori H."/>
            <person name="Sakamoto M."/>
            <person name="Ohkuma M."/>
            <person name="Mitsumori M."/>
        </authorList>
    </citation>
    <scope>NUCLEOTIDE SEQUENCE</scope>
    <source>
        <strain evidence="9">DSM 11371</strain>
    </source>
</reference>
<dbReference type="EMBL" id="NPJF01000026">
    <property type="protein sequence ID" value="OYP55616.1"/>
    <property type="molecule type" value="Genomic_DNA"/>
</dbReference>
<keyword evidence="6 7" id="KW-0804">Transcription</keyword>
<name>A0AA37HYA6_SEGBR</name>
<comment type="subunit">
    <text evidence="7">Forms oligomers.</text>
</comment>
<evidence type="ECO:0000256" key="2">
    <source>
        <dbReference type="ARBA" id="ARBA00022490"/>
    </source>
</evidence>
<evidence type="ECO:0000256" key="6">
    <source>
        <dbReference type="ARBA" id="ARBA00023163"/>
    </source>
</evidence>
<dbReference type="Proteomes" id="UP000216189">
    <property type="component" value="Unassembled WGS sequence"/>
</dbReference>
<dbReference type="GO" id="GO:0003700">
    <property type="term" value="F:DNA-binding transcription factor activity"/>
    <property type="evidence" value="ECO:0007669"/>
    <property type="project" value="UniProtKB-UniRule"/>
</dbReference>
<evidence type="ECO:0000313" key="9">
    <source>
        <dbReference type="EMBL" id="GJG27943.1"/>
    </source>
</evidence>
<dbReference type="GO" id="GO:0000976">
    <property type="term" value="F:transcription cis-regulatory region binding"/>
    <property type="evidence" value="ECO:0007669"/>
    <property type="project" value="TreeGrafter"/>
</dbReference>
<reference evidence="10 11" key="1">
    <citation type="submission" date="2017-08" db="EMBL/GenBank/DDBJ databases">
        <title>Comparative genomics of non-oral Prevotella species.</title>
        <authorList>
            <person name="Accetto T."/>
            <person name="Nograsek B."/>
            <person name="Avgustin G."/>
        </authorList>
    </citation>
    <scope>NUCLEOTIDE SEQUENCE [LARGE SCALE GENOMIC DNA]</scope>
    <source>
        <strain evidence="10 11">TC1-1</strain>
    </source>
</reference>
<dbReference type="InterPro" id="IPR007159">
    <property type="entry name" value="SpoVT-AbrB_dom"/>
</dbReference>
<proteinExistence type="inferred from homology"/>